<dbReference type="GO" id="GO:0016192">
    <property type="term" value="P:vesicle-mediated transport"/>
    <property type="evidence" value="ECO:0007669"/>
    <property type="project" value="TreeGrafter"/>
</dbReference>
<dbReference type="AlphaFoldDB" id="A0A1B1E560"/>
<evidence type="ECO:0000256" key="3">
    <source>
        <dbReference type="ARBA" id="ARBA00022692"/>
    </source>
</evidence>
<name>A0A1B1E560_9APIC</name>
<keyword evidence="8" id="KW-1185">Reference proteome</keyword>
<keyword evidence="4 6" id="KW-1133">Transmembrane helix</keyword>
<dbReference type="VEuPathDB" id="PlasmoDB:PCOAH_00045260"/>
<feature type="transmembrane region" description="Helical" evidence="6">
    <location>
        <begin position="153"/>
        <end position="174"/>
    </location>
</feature>
<comment type="similarity">
    <text evidence="2 6">Belongs to the TVP23 family.</text>
</comment>
<dbReference type="EMBL" id="CP016250">
    <property type="protein sequence ID" value="ANQ10162.1"/>
    <property type="molecule type" value="Genomic_DNA"/>
</dbReference>
<feature type="transmembrane region" description="Helical" evidence="6">
    <location>
        <begin position="180"/>
        <end position="199"/>
    </location>
</feature>
<dbReference type="GO" id="GO:0009306">
    <property type="term" value="P:protein secretion"/>
    <property type="evidence" value="ECO:0007669"/>
    <property type="project" value="TreeGrafter"/>
</dbReference>
<dbReference type="PANTHER" id="PTHR13019:SF7">
    <property type="entry name" value="GOLGI APPARATUS MEMBRANE PROTEIN TVP23"/>
    <property type="match status" value="1"/>
</dbReference>
<keyword evidence="5 6" id="KW-0472">Membrane</keyword>
<accession>A0A1B1E560</accession>
<feature type="transmembrane region" description="Helical" evidence="6">
    <location>
        <begin position="93"/>
        <end position="111"/>
    </location>
</feature>
<dbReference type="GeneID" id="30911257"/>
<dbReference type="Proteomes" id="UP000092716">
    <property type="component" value="Chromosome 12"/>
</dbReference>
<dbReference type="PANTHER" id="PTHR13019">
    <property type="entry name" value="GOLGI APPARATUS MEMBRANE PROTEIN TVP23"/>
    <property type="match status" value="1"/>
</dbReference>
<dbReference type="KEGG" id="pcot:PCOAH_00045260"/>
<evidence type="ECO:0000256" key="2">
    <source>
        <dbReference type="ARBA" id="ARBA00005467"/>
    </source>
</evidence>
<evidence type="ECO:0000256" key="5">
    <source>
        <dbReference type="ARBA" id="ARBA00023136"/>
    </source>
</evidence>
<evidence type="ECO:0000313" key="8">
    <source>
        <dbReference type="Proteomes" id="UP000092716"/>
    </source>
</evidence>
<sequence length="228" mass="26310">MDSYPFASGKNYSGSAQLPTVLGNPMSTNNSSSVNNKAPFDKNALTTYFDGVLNKSNHPYICFAHVFFKLLAVSLYFMGPSLFGSEESDEHDFIITFAVTLFLVSLDFYLVKNITGRLLVKMIWWIDANEDYSNKIIFKTSDESLLNATDKKVFWYALYVNFFIWLSQTLLMLLSFQLCWFLLCFLCLFLSFYNLCNFWKCSKEQHKVVGTFLSRINLNQFYKTAFSG</sequence>
<dbReference type="InterPro" id="IPR008564">
    <property type="entry name" value="TVP23-like"/>
</dbReference>
<dbReference type="Pfam" id="PF05832">
    <property type="entry name" value="DUF846"/>
    <property type="match status" value="1"/>
</dbReference>
<evidence type="ECO:0000256" key="1">
    <source>
        <dbReference type="ARBA" id="ARBA00004141"/>
    </source>
</evidence>
<evidence type="ECO:0000256" key="4">
    <source>
        <dbReference type="ARBA" id="ARBA00022989"/>
    </source>
</evidence>
<keyword evidence="3 6" id="KW-0812">Transmembrane</keyword>
<dbReference type="RefSeq" id="XP_019916857.1">
    <property type="nucleotide sequence ID" value="XM_020061310.1"/>
</dbReference>
<proteinExistence type="inferred from homology"/>
<evidence type="ECO:0000256" key="6">
    <source>
        <dbReference type="RuleBase" id="RU361206"/>
    </source>
</evidence>
<comment type="subcellular location">
    <subcellularLocation>
        <location evidence="1 6">Membrane</location>
        <topology evidence="1 6">Multi-pass membrane protein</topology>
    </subcellularLocation>
</comment>
<gene>
    <name evidence="7" type="ORF">PCOAH_00045260</name>
</gene>
<feature type="transmembrane region" description="Helical" evidence="6">
    <location>
        <begin position="60"/>
        <end position="78"/>
    </location>
</feature>
<protein>
    <recommendedName>
        <fullName evidence="6">Golgi apparatus membrane protein TVP23 homolog</fullName>
    </recommendedName>
</protein>
<organism evidence="7 8">
    <name type="scientific">Plasmodium coatneyi</name>
    <dbReference type="NCBI Taxonomy" id="208452"/>
    <lineage>
        <taxon>Eukaryota</taxon>
        <taxon>Sar</taxon>
        <taxon>Alveolata</taxon>
        <taxon>Apicomplexa</taxon>
        <taxon>Aconoidasida</taxon>
        <taxon>Haemosporida</taxon>
        <taxon>Plasmodiidae</taxon>
        <taxon>Plasmodium</taxon>
    </lineage>
</organism>
<reference evidence="8" key="1">
    <citation type="submission" date="2016-06" db="EMBL/GenBank/DDBJ databases">
        <title>First high quality genome sequence of Plasmodium coatneyi using continuous long reads from single molecule, real-time sequencing.</title>
        <authorList>
            <person name="Chien J.-T."/>
            <person name="Pakala S.B."/>
            <person name="Geraldo J.A."/>
            <person name="Lapp S.A."/>
            <person name="Barnwell J.W."/>
            <person name="Kissinger J.C."/>
            <person name="Galinski M.R."/>
            <person name="Humphrey J.C."/>
        </authorList>
    </citation>
    <scope>NUCLEOTIDE SEQUENCE [LARGE SCALE GENOMIC DNA]</scope>
    <source>
        <strain evidence="8">Hackeri</strain>
    </source>
</reference>
<dbReference type="OrthoDB" id="2151161at2759"/>
<dbReference type="GO" id="GO:0000139">
    <property type="term" value="C:Golgi membrane"/>
    <property type="evidence" value="ECO:0007669"/>
    <property type="project" value="TreeGrafter"/>
</dbReference>
<evidence type="ECO:0000313" key="7">
    <source>
        <dbReference type="EMBL" id="ANQ10162.1"/>
    </source>
</evidence>